<proteinExistence type="predicted"/>
<evidence type="ECO:0000256" key="4">
    <source>
        <dbReference type="ARBA" id="ARBA00023136"/>
    </source>
</evidence>
<keyword evidence="3 5" id="KW-1133">Transmembrane helix</keyword>
<protein>
    <submittedName>
        <fullName evidence="6">DoxX family protein</fullName>
    </submittedName>
</protein>
<dbReference type="Pfam" id="PF13564">
    <property type="entry name" value="DoxX_2"/>
    <property type="match status" value="1"/>
</dbReference>
<feature type="transmembrane region" description="Helical" evidence="5">
    <location>
        <begin position="40"/>
        <end position="57"/>
    </location>
</feature>
<comment type="subcellular location">
    <subcellularLocation>
        <location evidence="1">Membrane</location>
        <topology evidence="1">Multi-pass membrane protein</topology>
    </subcellularLocation>
</comment>
<sequence length="125" mass="13517">MAEKIVTYVLALIFILSGGAKVAGLEFEIVAFERWGYPLWFMYLTGVAEVIGGIALATNILRQFAAPALAALMVGAISTHIMHQEFGMLVVASIIFAMSVYLTKVLWSKESKSNEAATEVEATEG</sequence>
<keyword evidence="7" id="KW-1185">Reference proteome</keyword>
<keyword evidence="2 5" id="KW-0812">Transmembrane</keyword>
<dbReference type="Proteomes" id="UP000317839">
    <property type="component" value="Unassembled WGS sequence"/>
</dbReference>
<dbReference type="RefSeq" id="WP_142888106.1">
    <property type="nucleotide sequence ID" value="NZ_VIKR01000001.1"/>
</dbReference>
<name>A0A545THS9_9GAMM</name>
<reference evidence="6 7" key="1">
    <citation type="submission" date="2019-06" db="EMBL/GenBank/DDBJ databases">
        <title>Draft genome of Aliikangiella marina GYP-15.</title>
        <authorList>
            <person name="Wang G."/>
        </authorList>
    </citation>
    <scope>NUCLEOTIDE SEQUENCE [LARGE SCALE GENOMIC DNA]</scope>
    <source>
        <strain evidence="6 7">GYP-15</strain>
    </source>
</reference>
<evidence type="ECO:0000256" key="3">
    <source>
        <dbReference type="ARBA" id="ARBA00022989"/>
    </source>
</evidence>
<dbReference type="EMBL" id="VIKR01000001">
    <property type="protein sequence ID" value="TQV76746.1"/>
    <property type="molecule type" value="Genomic_DNA"/>
</dbReference>
<dbReference type="OrthoDB" id="795468at2"/>
<dbReference type="InterPro" id="IPR032808">
    <property type="entry name" value="DoxX"/>
</dbReference>
<evidence type="ECO:0000313" key="6">
    <source>
        <dbReference type="EMBL" id="TQV76746.1"/>
    </source>
</evidence>
<accession>A0A545THS9</accession>
<evidence type="ECO:0000256" key="5">
    <source>
        <dbReference type="SAM" id="Phobius"/>
    </source>
</evidence>
<dbReference type="AlphaFoldDB" id="A0A545THS9"/>
<evidence type="ECO:0000313" key="7">
    <source>
        <dbReference type="Proteomes" id="UP000317839"/>
    </source>
</evidence>
<gene>
    <name evidence="6" type="ORF">FLL45_01960</name>
</gene>
<feature type="transmembrane region" description="Helical" evidence="5">
    <location>
        <begin position="88"/>
        <end position="107"/>
    </location>
</feature>
<organism evidence="6 7">
    <name type="scientific">Aliikangiella marina</name>
    <dbReference type="NCBI Taxonomy" id="1712262"/>
    <lineage>
        <taxon>Bacteria</taxon>
        <taxon>Pseudomonadati</taxon>
        <taxon>Pseudomonadota</taxon>
        <taxon>Gammaproteobacteria</taxon>
        <taxon>Oceanospirillales</taxon>
        <taxon>Pleioneaceae</taxon>
        <taxon>Aliikangiella</taxon>
    </lineage>
</organism>
<comment type="caution">
    <text evidence="6">The sequence shown here is derived from an EMBL/GenBank/DDBJ whole genome shotgun (WGS) entry which is preliminary data.</text>
</comment>
<keyword evidence="4 5" id="KW-0472">Membrane</keyword>
<evidence type="ECO:0000256" key="1">
    <source>
        <dbReference type="ARBA" id="ARBA00004141"/>
    </source>
</evidence>
<evidence type="ECO:0000256" key="2">
    <source>
        <dbReference type="ARBA" id="ARBA00022692"/>
    </source>
</evidence>
<dbReference type="GO" id="GO:0016020">
    <property type="term" value="C:membrane"/>
    <property type="evidence" value="ECO:0007669"/>
    <property type="project" value="UniProtKB-SubCell"/>
</dbReference>